<proteinExistence type="predicted"/>
<dbReference type="RefSeq" id="WP_198578664.1">
    <property type="nucleotide sequence ID" value="NZ_JADWOX010000027.1"/>
</dbReference>
<dbReference type="EMBL" id="JADWOX010000027">
    <property type="protein sequence ID" value="MBI1686777.1"/>
    <property type="molecule type" value="Genomic_DNA"/>
</dbReference>
<gene>
    <name evidence="1" type="ORF">I4Q42_24180</name>
</gene>
<evidence type="ECO:0000313" key="2">
    <source>
        <dbReference type="Proteomes" id="UP000639859"/>
    </source>
</evidence>
<evidence type="ECO:0000313" key="1">
    <source>
        <dbReference type="EMBL" id="MBI1686777.1"/>
    </source>
</evidence>
<organism evidence="1 2">
    <name type="scientific">Caulobacter hibisci</name>
    <dbReference type="NCBI Taxonomy" id="2035993"/>
    <lineage>
        <taxon>Bacteria</taxon>
        <taxon>Pseudomonadati</taxon>
        <taxon>Pseudomonadota</taxon>
        <taxon>Alphaproteobacteria</taxon>
        <taxon>Caulobacterales</taxon>
        <taxon>Caulobacteraceae</taxon>
        <taxon>Caulobacter</taxon>
    </lineage>
</organism>
<accession>A0ABS0T4G4</accession>
<comment type="caution">
    <text evidence="1">The sequence shown here is derived from an EMBL/GenBank/DDBJ whole genome shotgun (WGS) entry which is preliminary data.</text>
</comment>
<keyword evidence="2" id="KW-1185">Reference proteome</keyword>
<protein>
    <submittedName>
        <fullName evidence="1">Uncharacterized protein</fullName>
    </submittedName>
</protein>
<reference evidence="1 2" key="1">
    <citation type="submission" date="2020-11" db="EMBL/GenBank/DDBJ databases">
        <title>genome sequence of strain KACC 18849.</title>
        <authorList>
            <person name="Gao J."/>
            <person name="Zhang X."/>
        </authorList>
    </citation>
    <scope>NUCLEOTIDE SEQUENCE [LARGE SCALE GENOMIC DNA]</scope>
    <source>
        <strain evidence="1 2">KACC 18849</strain>
    </source>
</reference>
<name>A0ABS0T4G4_9CAUL</name>
<sequence length="145" mass="15993">MNFSNAFQALGYIITQPRTDWSAMSPGGVCISIWRDEIHRSGDGLFVFDTQLHGRDHDLWKRKPGNRKRIGHLARVMAELGGAVDVVIVHGTPGGRVTSADPWDVERRGARWRVVSFDPGSGHYRAELERLGTGQPASSASPVDM</sequence>
<dbReference type="Proteomes" id="UP000639859">
    <property type="component" value="Unassembled WGS sequence"/>
</dbReference>